<dbReference type="Proteomes" id="UP000460298">
    <property type="component" value="Unassembled WGS sequence"/>
</dbReference>
<proteinExistence type="predicted"/>
<protein>
    <submittedName>
        <fullName evidence="2">Zinc ribbon domain-containing protein</fullName>
    </submittedName>
</protein>
<reference evidence="2 3" key="1">
    <citation type="submission" date="2019-10" db="EMBL/GenBank/DDBJ databases">
        <title>Extracellular Electron Transfer in a Candidatus Methanoperedens spp. Enrichment Culture.</title>
        <authorList>
            <person name="Berger S."/>
            <person name="Rangel Shaw D."/>
            <person name="Berben T."/>
            <person name="In 'T Zandt M."/>
            <person name="Frank J."/>
            <person name="Reimann J."/>
            <person name="Jetten M.S.M."/>
            <person name="Welte C.U."/>
        </authorList>
    </citation>
    <scope>NUCLEOTIDE SEQUENCE [LARGE SCALE GENOMIC DNA]</scope>
    <source>
        <strain evidence="2">SB12</strain>
    </source>
</reference>
<evidence type="ECO:0000256" key="1">
    <source>
        <dbReference type="SAM" id="Phobius"/>
    </source>
</evidence>
<comment type="caution">
    <text evidence="2">The sequence shown here is derived from an EMBL/GenBank/DDBJ whole genome shotgun (WGS) entry which is preliminary data.</text>
</comment>
<gene>
    <name evidence="2" type="ORF">F9K24_19630</name>
</gene>
<keyword evidence="1" id="KW-0812">Transmembrane</keyword>
<keyword evidence="1" id="KW-1133">Transmembrane helix</keyword>
<feature type="transmembrane region" description="Helical" evidence="1">
    <location>
        <begin position="311"/>
        <end position="334"/>
    </location>
</feature>
<feature type="transmembrane region" description="Helical" evidence="1">
    <location>
        <begin position="268"/>
        <end position="291"/>
    </location>
</feature>
<organism evidence="2 3">
    <name type="scientific">Leptonema illini</name>
    <dbReference type="NCBI Taxonomy" id="183"/>
    <lineage>
        <taxon>Bacteria</taxon>
        <taxon>Pseudomonadati</taxon>
        <taxon>Spirochaetota</taxon>
        <taxon>Spirochaetia</taxon>
        <taxon>Leptospirales</taxon>
        <taxon>Leptospiraceae</taxon>
        <taxon>Leptonema</taxon>
    </lineage>
</organism>
<keyword evidence="1" id="KW-0472">Membrane</keyword>
<name>A0A833LZK2_9LEPT</name>
<evidence type="ECO:0000313" key="3">
    <source>
        <dbReference type="Proteomes" id="UP000460298"/>
    </source>
</evidence>
<accession>A0A833LZK2</accession>
<sequence length="403" mass="45711">MSRIVAIIQRAFNNARQNLTYAGENEPIGKASLIIVLFLDFLILMALFQGLDDHTSQLTTPDEYIPSSCREMVLREDWNSTNERAKITSMIRGERNAQDYGDAERPTDHYPACIPLLKELRSLGRDKEVLALVDARYRLDGERDDLQGKLDDVKVSYDTTQAGGQNPAEVAKVRQEYEATLNRFNHLTVQLQAMDAAVDKNEKIAAFRSHIGALGKSDQEAIREASRSRHFWFPVKVLLMQLAFLLPLLIGFYFWFNRSLKKGRGIQTLISSHLLVVTAIPVALKLFWMIYDILPKRLLKQLWELLLSWNLVALWHYGVIVVVVSVAGYLVYFFQKKLFSHEKLIERRIAKGCCLNCGKRLPHGDAACSSCGFVQQESCSSCGGTTYKFAKHCRCCGVERRAG</sequence>
<feature type="transmembrane region" description="Helical" evidence="1">
    <location>
        <begin position="231"/>
        <end position="256"/>
    </location>
</feature>
<evidence type="ECO:0000313" key="2">
    <source>
        <dbReference type="EMBL" id="KAB2929498.1"/>
    </source>
</evidence>
<dbReference type="AlphaFoldDB" id="A0A833LZK2"/>
<dbReference type="EMBL" id="WBUI01000030">
    <property type="protein sequence ID" value="KAB2929498.1"/>
    <property type="molecule type" value="Genomic_DNA"/>
</dbReference>